<feature type="transmembrane region" description="Helical" evidence="5">
    <location>
        <begin position="646"/>
        <end position="667"/>
    </location>
</feature>
<feature type="non-terminal residue" evidence="7">
    <location>
        <position position="776"/>
    </location>
</feature>
<evidence type="ECO:0000256" key="1">
    <source>
        <dbReference type="ARBA" id="ARBA00004141"/>
    </source>
</evidence>
<dbReference type="OMA" id="WSIFLIC"/>
<feature type="transmembrane region" description="Helical" evidence="5">
    <location>
        <begin position="605"/>
        <end position="625"/>
    </location>
</feature>
<keyword evidence="8" id="KW-1185">Reference proteome</keyword>
<name>A0A3E2GTE9_SCYLI</name>
<dbReference type="InterPro" id="IPR011701">
    <property type="entry name" value="MFS"/>
</dbReference>
<feature type="transmembrane region" description="Helical" evidence="5">
    <location>
        <begin position="482"/>
        <end position="501"/>
    </location>
</feature>
<dbReference type="InterPro" id="IPR036866">
    <property type="entry name" value="RibonucZ/Hydroxyglut_hydro"/>
</dbReference>
<comment type="caution">
    <text evidence="7">The sequence shown here is derived from an EMBL/GenBank/DDBJ whole genome shotgun (WGS) entry which is preliminary data.</text>
</comment>
<keyword evidence="4 5" id="KW-0472">Membrane</keyword>
<dbReference type="EMBL" id="NCSJ02000460">
    <property type="protein sequence ID" value="RFU24360.1"/>
    <property type="molecule type" value="Genomic_DNA"/>
</dbReference>
<feature type="transmembrane region" description="Helical" evidence="5">
    <location>
        <begin position="361"/>
        <end position="380"/>
    </location>
</feature>
<dbReference type="PANTHER" id="PTHR23502">
    <property type="entry name" value="MAJOR FACILITATOR SUPERFAMILY"/>
    <property type="match status" value="1"/>
</dbReference>
<evidence type="ECO:0000256" key="3">
    <source>
        <dbReference type="ARBA" id="ARBA00022989"/>
    </source>
</evidence>
<dbReference type="Gene3D" id="3.60.15.10">
    <property type="entry name" value="Ribonuclease Z/Hydroxyacylglutathione hydrolase-like"/>
    <property type="match status" value="1"/>
</dbReference>
<dbReference type="Pfam" id="PF07690">
    <property type="entry name" value="MFS_1"/>
    <property type="match status" value="1"/>
</dbReference>
<dbReference type="SMART" id="SM00849">
    <property type="entry name" value="Lactamase_B"/>
    <property type="match status" value="1"/>
</dbReference>
<evidence type="ECO:0000259" key="6">
    <source>
        <dbReference type="SMART" id="SM00849"/>
    </source>
</evidence>
<reference evidence="7 8" key="1">
    <citation type="submission" date="2018-05" db="EMBL/GenBank/DDBJ databases">
        <title>Draft genome sequence of Scytalidium lignicola DSM 105466, a ubiquitous saprotrophic fungus.</title>
        <authorList>
            <person name="Buettner E."/>
            <person name="Gebauer A.M."/>
            <person name="Hofrichter M."/>
            <person name="Liers C."/>
            <person name="Kellner H."/>
        </authorList>
    </citation>
    <scope>NUCLEOTIDE SEQUENCE [LARGE SCALE GENOMIC DNA]</scope>
    <source>
        <strain evidence="7 8">DSM 105466</strain>
    </source>
</reference>
<feature type="transmembrane region" description="Helical" evidence="5">
    <location>
        <begin position="741"/>
        <end position="763"/>
    </location>
</feature>
<dbReference type="InterPro" id="IPR036259">
    <property type="entry name" value="MFS_trans_sf"/>
</dbReference>
<feature type="transmembrane region" description="Helical" evidence="5">
    <location>
        <begin position="325"/>
        <end position="349"/>
    </location>
</feature>
<dbReference type="STRING" id="5539.A0A3E2GTE9"/>
<dbReference type="Pfam" id="PF00753">
    <property type="entry name" value="Lactamase_B"/>
    <property type="match status" value="1"/>
</dbReference>
<evidence type="ECO:0000313" key="7">
    <source>
        <dbReference type="EMBL" id="RFU24360.1"/>
    </source>
</evidence>
<evidence type="ECO:0000313" key="8">
    <source>
        <dbReference type="Proteomes" id="UP000258309"/>
    </source>
</evidence>
<dbReference type="OrthoDB" id="2533084at2759"/>
<evidence type="ECO:0000256" key="2">
    <source>
        <dbReference type="ARBA" id="ARBA00022692"/>
    </source>
</evidence>
<organism evidence="7 8">
    <name type="scientific">Scytalidium lignicola</name>
    <name type="common">Hyphomycete</name>
    <dbReference type="NCBI Taxonomy" id="5539"/>
    <lineage>
        <taxon>Eukaryota</taxon>
        <taxon>Fungi</taxon>
        <taxon>Dikarya</taxon>
        <taxon>Ascomycota</taxon>
        <taxon>Pezizomycotina</taxon>
        <taxon>Leotiomycetes</taxon>
        <taxon>Leotiomycetes incertae sedis</taxon>
        <taxon>Scytalidium</taxon>
    </lineage>
</organism>
<dbReference type="InterPro" id="IPR001279">
    <property type="entry name" value="Metallo-B-lactamas"/>
</dbReference>
<evidence type="ECO:0000256" key="5">
    <source>
        <dbReference type="SAM" id="Phobius"/>
    </source>
</evidence>
<feature type="domain" description="Metallo-beta-lactamase" evidence="6">
    <location>
        <begin position="69"/>
        <end position="253"/>
    </location>
</feature>
<feature type="transmembrane region" description="Helical" evidence="5">
    <location>
        <begin position="455"/>
        <end position="476"/>
    </location>
</feature>
<gene>
    <name evidence="7" type="ORF">B7463_g11980</name>
</gene>
<dbReference type="SUPFAM" id="SSF56281">
    <property type="entry name" value="Metallo-hydrolase/oxidoreductase"/>
    <property type="match status" value="1"/>
</dbReference>
<dbReference type="PANTHER" id="PTHR23502:SF22">
    <property type="entry name" value="MAJOR FACILITATOR SUPERFAMILY (MFS) PROFILE DOMAIN-CONTAINING PROTEIN"/>
    <property type="match status" value="1"/>
</dbReference>
<dbReference type="Proteomes" id="UP000258309">
    <property type="component" value="Unassembled WGS sequence"/>
</dbReference>
<dbReference type="CDD" id="cd07730">
    <property type="entry name" value="metallo-hydrolase-like_MBL-fold"/>
    <property type="match status" value="1"/>
</dbReference>
<sequence length="776" mass="86203">MGSINDQTDRAIVQVSVVPTGQLFLPDKWILAGANLNTKTLYPDYSFYDLDAYPKCIREEFVMTNPHVPKSAGELLSEAGVLIESINLVVYSHLHFDHIGNPYEFPNAKVIVGPGSRVAASPGYPKNPNSPFLESILEHPHVRELSYTDDEWVSFGPFPRAFDVFRDGSFLLLDAPGHMAGHLIGCARTGLNEYVLMGGDCCHHRKIFTREGKVGEGYGPNGAHSMHKDLETAKSTIDKVAELNKKDDVLGASDTGSDNQDHVANNPAEIELENGEFLLVVNVGLEKGGDVSNLKLAKDGHTVLIPQPSDDPQDPLNWSSFKKHMLLICVAFGAFAGDFGSGAGVPTVLVQGIEWTLTPVVVQYSGNLNVIMCGVSGLLWMPLINYWGRTPVLFWSSVMGAFFTLGCALSPNFATFYGMRTLEGVTQSVGQTIGLAFIEDMFFFHEHARKIGIWYAIYIISPFWGPFCGNFMVGTMGTWRPVFWLVFAWSIFLICMMIVFGDECYYNRSFKPDHQPKRESGYIHNLSRTLGIWQVKNRPPKYWGTLLKCYGRLGELLLKPVMPVTMLFYAILFMWSVGINITSSILLGTPIIAGGYGFSAKAVGYMYFTPFVAIIIGEFFGHYFNDWIANRYIRNHNGLFVPEVRLWTNYIGLFFMIPGLVLVGQTLQKHLHWAGIVFGWGMFQFGVMVVSVATVAYALDCYPSASGEVSALINFARVVSGFSVGYFQQEWGLKEGFDTSFGIQAATCTASIFLIVSLQMYGAKLRRWAGPIKLKI</sequence>
<proteinExistence type="predicted"/>
<feature type="transmembrane region" description="Helical" evidence="5">
    <location>
        <begin position="392"/>
        <end position="413"/>
    </location>
</feature>
<dbReference type="SUPFAM" id="SSF103473">
    <property type="entry name" value="MFS general substrate transporter"/>
    <property type="match status" value="1"/>
</dbReference>
<keyword evidence="3 5" id="KW-1133">Transmembrane helix</keyword>
<protein>
    <recommendedName>
        <fullName evidence="6">Metallo-beta-lactamase domain-containing protein</fullName>
    </recommendedName>
</protein>
<accession>A0A3E2GTE9</accession>
<feature type="non-terminal residue" evidence="7">
    <location>
        <position position="1"/>
    </location>
</feature>
<dbReference type="GO" id="GO:0022857">
    <property type="term" value="F:transmembrane transporter activity"/>
    <property type="evidence" value="ECO:0007669"/>
    <property type="project" value="InterPro"/>
</dbReference>
<feature type="transmembrane region" description="Helical" evidence="5">
    <location>
        <begin position="673"/>
        <end position="699"/>
    </location>
</feature>
<feature type="transmembrane region" description="Helical" evidence="5">
    <location>
        <begin position="567"/>
        <end position="593"/>
    </location>
</feature>
<dbReference type="Gene3D" id="1.20.1250.20">
    <property type="entry name" value="MFS general substrate transporter like domains"/>
    <property type="match status" value="1"/>
</dbReference>
<dbReference type="GO" id="GO:0005886">
    <property type="term" value="C:plasma membrane"/>
    <property type="evidence" value="ECO:0007669"/>
    <property type="project" value="TreeGrafter"/>
</dbReference>
<comment type="subcellular location">
    <subcellularLocation>
        <location evidence="1">Membrane</location>
        <topology evidence="1">Multi-pass membrane protein</topology>
    </subcellularLocation>
</comment>
<dbReference type="AlphaFoldDB" id="A0A3E2GTE9"/>
<evidence type="ECO:0000256" key="4">
    <source>
        <dbReference type="ARBA" id="ARBA00023136"/>
    </source>
</evidence>
<keyword evidence="2 5" id="KW-0812">Transmembrane</keyword>